<dbReference type="CDD" id="cd00130">
    <property type="entry name" value="PAS"/>
    <property type="match status" value="1"/>
</dbReference>
<name>A0ABR6NDS7_9SPHN</name>
<dbReference type="SMART" id="SM00052">
    <property type="entry name" value="EAL"/>
    <property type="match status" value="1"/>
</dbReference>
<evidence type="ECO:0000313" key="5">
    <source>
        <dbReference type="Proteomes" id="UP001138540"/>
    </source>
</evidence>
<dbReference type="CDD" id="cd01948">
    <property type="entry name" value="EAL"/>
    <property type="match status" value="1"/>
</dbReference>
<dbReference type="InterPro" id="IPR043128">
    <property type="entry name" value="Rev_trsase/Diguanyl_cyclase"/>
</dbReference>
<dbReference type="InterPro" id="IPR052155">
    <property type="entry name" value="Biofilm_reg_signaling"/>
</dbReference>
<accession>A0ABR6NDS7</accession>
<gene>
    <name evidence="4" type="ORF">HNP60_000358</name>
</gene>
<dbReference type="InterPro" id="IPR001633">
    <property type="entry name" value="EAL_dom"/>
</dbReference>
<dbReference type="Gene3D" id="3.20.20.450">
    <property type="entry name" value="EAL domain"/>
    <property type="match status" value="1"/>
</dbReference>
<dbReference type="Gene3D" id="3.30.450.20">
    <property type="entry name" value="PAS domain"/>
    <property type="match status" value="1"/>
</dbReference>
<feature type="domain" description="GGDEF" evidence="3">
    <location>
        <begin position="323"/>
        <end position="456"/>
    </location>
</feature>
<dbReference type="InterPro" id="IPR000014">
    <property type="entry name" value="PAS"/>
</dbReference>
<dbReference type="NCBIfam" id="TIGR00254">
    <property type="entry name" value="GGDEF"/>
    <property type="match status" value="1"/>
</dbReference>
<dbReference type="PANTHER" id="PTHR44757">
    <property type="entry name" value="DIGUANYLATE CYCLASE DGCP"/>
    <property type="match status" value="1"/>
</dbReference>
<dbReference type="SUPFAM" id="SSF141868">
    <property type="entry name" value="EAL domain-like"/>
    <property type="match status" value="1"/>
</dbReference>
<dbReference type="SMART" id="SM00091">
    <property type="entry name" value="PAS"/>
    <property type="match status" value="1"/>
</dbReference>
<dbReference type="InterPro" id="IPR029787">
    <property type="entry name" value="Nucleotide_cyclase"/>
</dbReference>
<dbReference type="PROSITE" id="PS50883">
    <property type="entry name" value="EAL"/>
    <property type="match status" value="1"/>
</dbReference>
<evidence type="ECO:0000259" key="2">
    <source>
        <dbReference type="PROSITE" id="PS50883"/>
    </source>
</evidence>
<feature type="domain" description="EAL" evidence="2">
    <location>
        <begin position="465"/>
        <end position="718"/>
    </location>
</feature>
<dbReference type="NCBIfam" id="TIGR00229">
    <property type="entry name" value="sensory_box"/>
    <property type="match status" value="1"/>
</dbReference>
<dbReference type="Pfam" id="PF00563">
    <property type="entry name" value="EAL"/>
    <property type="match status" value="1"/>
</dbReference>
<sequence>MRCPSQTEDEEGRLRALADYGLRPGVVLPSLDAIVEIAARMFDVPVAAVNMIGSDHVFLPASVGIGVCDDRREVSFCAHAINQDEVLVIEDALLDVRFHDNPLVRDGIIRFYAGVPLRTRSGHALGALCVIDSEPRAAFSRQDSARLRDLASLVLDKLELRRLEVSATSIPPRLEASAAISPNAVICFDPESRITAWNEAAATMFGYQAAEIDGRPLDLLVAEDERAMVHKGVDLILAGAPPSNVGTDLTAVRANGDRFPVELYWSRWYEGDRMHFGAIVRDMTDQRRERDALYHLANFDTLTGLPNRNLLHQRAAEAIRRASGAALILTDLDGFKDVNDTLGHGAGDAVLQVVTQRLLGLVPPGSTAARVGGDAFAVLLVEDCDPLRLARLAREIGAAIAEPIVVEGHEVRIAASSGLAVAPDHGETVEELTSSADLALFQAKSGGRGRACLFIPALRAEAVARRRYEAELHRAVERSEFVLFYQPQIRLGDGALAGAEALIRWKHPERGLLAPAAFLPALESGALAARVGSWILRTACAQAASWRCDQPDFKISVNLFAEQFRTGSLVQDVHEALTANDLPAEALELEITENIILDQQEVVLRQLRELRKLGVALSFDDFGTGFASLNMLRTCPVTHLKIDKSFTQSIHRSQQDQAIVLSILDLAQKLGLEVVAEGVEKKADARFLREHGCTKGQGYHFGRPVPAAVFGELFWPEQRTA</sequence>
<dbReference type="PROSITE" id="PS50887">
    <property type="entry name" value="GGDEF"/>
    <property type="match status" value="1"/>
</dbReference>
<evidence type="ECO:0000259" key="1">
    <source>
        <dbReference type="PROSITE" id="PS50112"/>
    </source>
</evidence>
<dbReference type="Gene3D" id="3.30.450.40">
    <property type="match status" value="1"/>
</dbReference>
<reference evidence="4 5" key="1">
    <citation type="submission" date="2020-08" db="EMBL/GenBank/DDBJ databases">
        <title>Exploring microbial biodiversity for novel pathways involved in the catabolism of aromatic compounds derived from lignin.</title>
        <authorList>
            <person name="Elkins J."/>
        </authorList>
    </citation>
    <scope>NUCLEOTIDE SEQUENCE [LARGE SCALE GENOMIC DNA]</scope>
    <source>
        <strain evidence="4 5">B1D3A</strain>
    </source>
</reference>
<dbReference type="Pfam" id="PF00990">
    <property type="entry name" value="GGDEF"/>
    <property type="match status" value="1"/>
</dbReference>
<dbReference type="SUPFAM" id="SSF55785">
    <property type="entry name" value="PYP-like sensor domain (PAS domain)"/>
    <property type="match status" value="1"/>
</dbReference>
<dbReference type="Proteomes" id="UP001138540">
    <property type="component" value="Unassembled WGS sequence"/>
</dbReference>
<feature type="domain" description="PAS" evidence="1">
    <location>
        <begin position="182"/>
        <end position="240"/>
    </location>
</feature>
<dbReference type="InterPro" id="IPR035919">
    <property type="entry name" value="EAL_sf"/>
</dbReference>
<dbReference type="SUPFAM" id="SSF55781">
    <property type="entry name" value="GAF domain-like"/>
    <property type="match status" value="1"/>
</dbReference>
<dbReference type="PROSITE" id="PS50112">
    <property type="entry name" value="PAS"/>
    <property type="match status" value="1"/>
</dbReference>
<dbReference type="SMART" id="SM00267">
    <property type="entry name" value="GGDEF"/>
    <property type="match status" value="1"/>
</dbReference>
<dbReference type="RefSeq" id="WP_338056681.1">
    <property type="nucleotide sequence ID" value="NZ_JACHKA010000001.1"/>
</dbReference>
<proteinExistence type="predicted"/>
<dbReference type="EMBL" id="JACHKA010000001">
    <property type="protein sequence ID" value="MBB5984384.1"/>
    <property type="molecule type" value="Genomic_DNA"/>
</dbReference>
<comment type="caution">
    <text evidence="4">The sequence shown here is derived from an EMBL/GenBank/DDBJ whole genome shotgun (WGS) entry which is preliminary data.</text>
</comment>
<protein>
    <submittedName>
        <fullName evidence="4">Diguanylate cyclase (GGDEF)-like protein/PAS domain S-box-containing protein</fullName>
    </submittedName>
</protein>
<dbReference type="Pfam" id="PF13426">
    <property type="entry name" value="PAS_9"/>
    <property type="match status" value="1"/>
</dbReference>
<keyword evidence="5" id="KW-1185">Reference proteome</keyword>
<dbReference type="InterPro" id="IPR029016">
    <property type="entry name" value="GAF-like_dom_sf"/>
</dbReference>
<dbReference type="Pfam" id="PF01590">
    <property type="entry name" value="GAF"/>
    <property type="match status" value="1"/>
</dbReference>
<dbReference type="InterPro" id="IPR035965">
    <property type="entry name" value="PAS-like_dom_sf"/>
</dbReference>
<dbReference type="Gene3D" id="3.30.70.270">
    <property type="match status" value="1"/>
</dbReference>
<dbReference type="InterPro" id="IPR003018">
    <property type="entry name" value="GAF"/>
</dbReference>
<evidence type="ECO:0000259" key="3">
    <source>
        <dbReference type="PROSITE" id="PS50887"/>
    </source>
</evidence>
<dbReference type="InterPro" id="IPR000160">
    <property type="entry name" value="GGDEF_dom"/>
</dbReference>
<dbReference type="SMART" id="SM00065">
    <property type="entry name" value="GAF"/>
    <property type="match status" value="1"/>
</dbReference>
<dbReference type="PANTHER" id="PTHR44757:SF2">
    <property type="entry name" value="BIOFILM ARCHITECTURE MAINTENANCE PROTEIN MBAA"/>
    <property type="match status" value="1"/>
</dbReference>
<dbReference type="SUPFAM" id="SSF55073">
    <property type="entry name" value="Nucleotide cyclase"/>
    <property type="match status" value="1"/>
</dbReference>
<dbReference type="CDD" id="cd01949">
    <property type="entry name" value="GGDEF"/>
    <property type="match status" value="1"/>
</dbReference>
<evidence type="ECO:0000313" key="4">
    <source>
        <dbReference type="EMBL" id="MBB5984384.1"/>
    </source>
</evidence>
<organism evidence="4 5">
    <name type="scientific">Sphingobium lignivorans</name>
    <dbReference type="NCBI Taxonomy" id="2735886"/>
    <lineage>
        <taxon>Bacteria</taxon>
        <taxon>Pseudomonadati</taxon>
        <taxon>Pseudomonadota</taxon>
        <taxon>Alphaproteobacteria</taxon>
        <taxon>Sphingomonadales</taxon>
        <taxon>Sphingomonadaceae</taxon>
        <taxon>Sphingobium</taxon>
    </lineage>
</organism>